<dbReference type="KEGG" id="fal:FRAAL1896"/>
<dbReference type="SUPFAM" id="SSF52540">
    <property type="entry name" value="P-loop containing nucleoside triphosphate hydrolases"/>
    <property type="match status" value="1"/>
</dbReference>
<feature type="region of interest" description="Disordered" evidence="9">
    <location>
        <begin position="135"/>
        <end position="189"/>
    </location>
</feature>
<keyword evidence="3" id="KW-0597">Phosphoprotein</keyword>
<dbReference type="FunFam" id="3.40.50.300:FF:000474">
    <property type="entry name" value="Putative ABC transporter ATP-binding subunit"/>
    <property type="match status" value="1"/>
</dbReference>
<keyword evidence="4" id="KW-0812">Transmembrane</keyword>
<keyword evidence="5" id="KW-0547">Nucleotide-binding</keyword>
<dbReference type="InterPro" id="IPR050352">
    <property type="entry name" value="ABCG_transporters"/>
</dbReference>
<dbReference type="STRING" id="326424.FRAAL1896"/>
<feature type="compositionally biased region" description="Gly residues" evidence="9">
    <location>
        <begin position="176"/>
        <end position="187"/>
    </location>
</feature>
<evidence type="ECO:0000256" key="3">
    <source>
        <dbReference type="ARBA" id="ARBA00022553"/>
    </source>
</evidence>
<accession>Q0RPI5</accession>
<evidence type="ECO:0000256" key="5">
    <source>
        <dbReference type="ARBA" id="ARBA00022741"/>
    </source>
</evidence>
<evidence type="ECO:0000256" key="4">
    <source>
        <dbReference type="ARBA" id="ARBA00022692"/>
    </source>
</evidence>
<dbReference type="eggNOG" id="COG1131">
    <property type="taxonomic scope" value="Bacteria"/>
</dbReference>
<evidence type="ECO:0000256" key="2">
    <source>
        <dbReference type="ARBA" id="ARBA00022448"/>
    </source>
</evidence>
<evidence type="ECO:0000259" key="11">
    <source>
        <dbReference type="PROSITE" id="PS50893"/>
    </source>
</evidence>
<dbReference type="PROSITE" id="PS50006">
    <property type="entry name" value="FHA_DOMAIN"/>
    <property type="match status" value="2"/>
</dbReference>
<dbReference type="PANTHER" id="PTHR48041">
    <property type="entry name" value="ABC TRANSPORTER G FAMILY MEMBER 28"/>
    <property type="match status" value="1"/>
</dbReference>
<dbReference type="eggNOG" id="COG1716">
    <property type="taxonomic scope" value="Bacteria"/>
</dbReference>
<dbReference type="InterPro" id="IPR000253">
    <property type="entry name" value="FHA_dom"/>
</dbReference>
<evidence type="ECO:0000256" key="6">
    <source>
        <dbReference type="ARBA" id="ARBA00022840"/>
    </source>
</evidence>
<dbReference type="GO" id="GO:0005524">
    <property type="term" value="F:ATP binding"/>
    <property type="evidence" value="ECO:0007669"/>
    <property type="project" value="UniProtKB-KW"/>
</dbReference>
<dbReference type="Pfam" id="PF00005">
    <property type="entry name" value="ABC_tran"/>
    <property type="match status" value="1"/>
</dbReference>
<dbReference type="GO" id="GO:0016887">
    <property type="term" value="F:ATP hydrolysis activity"/>
    <property type="evidence" value="ECO:0007669"/>
    <property type="project" value="InterPro"/>
</dbReference>
<reference evidence="12 13" key="1">
    <citation type="journal article" date="2007" name="Genome Res.">
        <title>Genome characteristics of facultatively symbiotic Frankia sp. strains reflect host range and host plant biogeography.</title>
        <authorList>
            <person name="Normand P."/>
            <person name="Lapierre P."/>
            <person name="Tisa L.S."/>
            <person name="Gogarten J.P."/>
            <person name="Alloisio N."/>
            <person name="Bagnarol E."/>
            <person name="Bassi C.A."/>
            <person name="Berry A.M."/>
            <person name="Bickhart D.M."/>
            <person name="Choisne N."/>
            <person name="Couloux A."/>
            <person name="Cournoyer B."/>
            <person name="Cruveiller S."/>
            <person name="Daubin V."/>
            <person name="Demange N."/>
            <person name="Francino M.P."/>
            <person name="Goltsman E."/>
            <person name="Huang Y."/>
            <person name="Kopp O.R."/>
            <person name="Labarre L."/>
            <person name="Lapidus A."/>
            <person name="Lavire C."/>
            <person name="Marechal J."/>
            <person name="Martinez M."/>
            <person name="Mastronunzio J.E."/>
            <person name="Mullin B.C."/>
            <person name="Niemann J."/>
            <person name="Pujic P."/>
            <person name="Rawnsley T."/>
            <person name="Rouy Z."/>
            <person name="Schenowitz C."/>
            <person name="Sellstedt A."/>
            <person name="Tavares F."/>
            <person name="Tomkins J.P."/>
            <person name="Vallenet D."/>
            <person name="Valverde C."/>
            <person name="Wall L.G."/>
            <person name="Wang Y."/>
            <person name="Medigue C."/>
            <person name="Benson D.R."/>
        </authorList>
    </citation>
    <scope>NUCLEOTIDE SEQUENCE [LARGE SCALE GENOMIC DNA]</scope>
    <source>
        <strain evidence="13">DSM 45986 / CECT 9034 / ACN14a</strain>
    </source>
</reference>
<feature type="compositionally biased region" description="Gly residues" evidence="9">
    <location>
        <begin position="140"/>
        <end position="156"/>
    </location>
</feature>
<dbReference type="HOGENOM" id="CLU_012042_1_1_11"/>
<keyword evidence="6 12" id="KW-0067">ATP-binding</keyword>
<sequence length="902" mass="95388">MLVSGTPLRVHTPAGEVTLTGDVSAVVGRARSADIVINDGRVSRRHLVLHPTAVGWRVEDISANGLWCEGRRLGNVDIVGELRLRLGAADGPEVVLLPQPVRPVIPPTAPTRGPDAAPISIEGLAAFAPTPVTSAPVGSVGPGGNSGGPGDGGVGGDAVPVGAGVPVAAGVPGQPSGPGGVAPGVSGGLSIDQATAQSAVVHDRRRVHPLRPGRMRMGRSRDNEINVGDLLASRHHAELHISLGGVELVDLASANGTFVNGHRIGRAPVMQRDVIAIGHHLFQLEGSSLVEYVDSGDVAFEVQDVSVFAGTKQLMHDMTFRLPGRSLLGVVGPSGAGKSTLLNALTGFRPADRGSVRYAGRDLYAEYDELRRRIGYVPQADPLHDQLTVREALLYGSELRFPADTTADERRARVEEVIGQLGLSAHADTRVSRLSGGQKKRTSVALELLTRPSLLFLDEPTSGLDPANDQSVMETLRGLAKGGGAGSTDESGRTVIVVTHSVLFLDLCDFILVLAPGGHVAYFGPADGALRFFGKQDFREFAAVFRELEATPGEEMAARFRASEFFVPSAVVAPAVRKAPPELPSVRQQPVTAQLSTLTRRYWRVVLADRSYLRLIIAYPFLLGIVPRVLKAPDGLGPLPQSPNPDATKVLVVLVLCACFMGMANSIREIVKERAIYRRERTIGLSRTAYLGSKIILMTAITTAQCLVFTLIAVVGRTPPQAAALGSPLLECLLAVIVAALASMMIGLFVSTLIDNADKAMPILVLVTMGQLVFSGGLTSMTGRLVLEQISYLVPARWGFAALASTDDINVVSKLGNPTLRTDRPDRLWEHTAGTWALDIVIGIGIGVIALLLTTVMLRRIEPKVTRAAEAAPAEGTGPPGFRPGPIRGQSQPPTGRLPLRG</sequence>
<dbReference type="GO" id="GO:0016020">
    <property type="term" value="C:membrane"/>
    <property type="evidence" value="ECO:0007669"/>
    <property type="project" value="UniProtKB-SubCell"/>
</dbReference>
<dbReference type="Gene3D" id="3.40.50.300">
    <property type="entry name" value="P-loop containing nucleotide triphosphate hydrolases"/>
    <property type="match status" value="1"/>
</dbReference>
<dbReference type="Pfam" id="PF00498">
    <property type="entry name" value="FHA"/>
    <property type="match status" value="2"/>
</dbReference>
<keyword evidence="8" id="KW-0472">Membrane</keyword>
<evidence type="ECO:0000259" key="10">
    <source>
        <dbReference type="PROSITE" id="PS50006"/>
    </source>
</evidence>
<feature type="domain" description="FHA" evidence="10">
    <location>
        <begin position="25"/>
        <end position="73"/>
    </location>
</feature>
<dbReference type="eggNOG" id="COG0842">
    <property type="taxonomic scope" value="Bacteria"/>
</dbReference>
<dbReference type="Pfam" id="PF01061">
    <property type="entry name" value="ABC2_membrane"/>
    <property type="match status" value="1"/>
</dbReference>
<dbReference type="SMART" id="SM00240">
    <property type="entry name" value="FHA"/>
    <property type="match status" value="2"/>
</dbReference>
<proteinExistence type="predicted"/>
<keyword evidence="13" id="KW-1185">Reference proteome</keyword>
<feature type="region of interest" description="Disordered" evidence="9">
    <location>
        <begin position="867"/>
        <end position="902"/>
    </location>
</feature>
<dbReference type="InterPro" id="IPR027417">
    <property type="entry name" value="P-loop_NTPase"/>
</dbReference>
<feature type="compositionally biased region" description="Low complexity" evidence="9">
    <location>
        <begin position="157"/>
        <end position="174"/>
    </location>
</feature>
<dbReference type="SUPFAM" id="SSF49879">
    <property type="entry name" value="SMAD/FHA domain"/>
    <property type="match status" value="2"/>
</dbReference>
<dbReference type="Proteomes" id="UP000000657">
    <property type="component" value="Chromosome"/>
</dbReference>
<name>Q0RPI5_FRAAA</name>
<dbReference type="EMBL" id="CT573213">
    <property type="protein sequence ID" value="CAJ60546.1"/>
    <property type="molecule type" value="Genomic_DNA"/>
</dbReference>
<keyword evidence="2" id="KW-0813">Transport</keyword>
<protein>
    <submittedName>
        <fullName evidence="12">ABC transporter ATP-binding protein putative membrane protein</fullName>
    </submittedName>
</protein>
<evidence type="ECO:0000313" key="13">
    <source>
        <dbReference type="Proteomes" id="UP000000657"/>
    </source>
</evidence>
<evidence type="ECO:0000256" key="1">
    <source>
        <dbReference type="ARBA" id="ARBA00004141"/>
    </source>
</evidence>
<feature type="compositionally biased region" description="Low complexity" evidence="9">
    <location>
        <begin position="868"/>
        <end position="877"/>
    </location>
</feature>
<feature type="domain" description="FHA" evidence="10">
    <location>
        <begin position="215"/>
        <end position="264"/>
    </location>
</feature>
<dbReference type="Gene3D" id="2.60.200.20">
    <property type="match status" value="2"/>
</dbReference>
<evidence type="ECO:0000256" key="9">
    <source>
        <dbReference type="SAM" id="MobiDB-lite"/>
    </source>
</evidence>
<evidence type="ECO:0000313" key="12">
    <source>
        <dbReference type="EMBL" id="CAJ60546.1"/>
    </source>
</evidence>
<dbReference type="AlphaFoldDB" id="Q0RPI5"/>
<organism evidence="12 13">
    <name type="scientific">Frankia alni (strain DSM 45986 / CECT 9034 / ACN14a)</name>
    <dbReference type="NCBI Taxonomy" id="326424"/>
    <lineage>
        <taxon>Bacteria</taxon>
        <taxon>Bacillati</taxon>
        <taxon>Actinomycetota</taxon>
        <taxon>Actinomycetes</taxon>
        <taxon>Frankiales</taxon>
        <taxon>Frankiaceae</taxon>
        <taxon>Frankia</taxon>
    </lineage>
</organism>
<gene>
    <name evidence="12" type="ordered locus">FRAAL1896</name>
</gene>
<keyword evidence="7" id="KW-1133">Transmembrane helix</keyword>
<dbReference type="InterPro" id="IPR003593">
    <property type="entry name" value="AAA+_ATPase"/>
</dbReference>
<dbReference type="InterPro" id="IPR008984">
    <property type="entry name" value="SMAD_FHA_dom_sf"/>
</dbReference>
<dbReference type="SMART" id="SM00382">
    <property type="entry name" value="AAA"/>
    <property type="match status" value="1"/>
</dbReference>
<evidence type="ECO:0000256" key="7">
    <source>
        <dbReference type="ARBA" id="ARBA00022989"/>
    </source>
</evidence>
<evidence type="ECO:0000256" key="8">
    <source>
        <dbReference type="ARBA" id="ARBA00023136"/>
    </source>
</evidence>
<feature type="domain" description="ABC transporter" evidence="11">
    <location>
        <begin position="300"/>
        <end position="542"/>
    </location>
</feature>
<comment type="subcellular location">
    <subcellularLocation>
        <location evidence="1">Membrane</location>
        <topology evidence="1">Multi-pass membrane protein</topology>
    </subcellularLocation>
</comment>
<dbReference type="GO" id="GO:0140359">
    <property type="term" value="F:ABC-type transporter activity"/>
    <property type="evidence" value="ECO:0007669"/>
    <property type="project" value="InterPro"/>
</dbReference>
<dbReference type="PROSITE" id="PS50893">
    <property type="entry name" value="ABC_TRANSPORTER_2"/>
    <property type="match status" value="1"/>
</dbReference>
<dbReference type="PANTHER" id="PTHR48041:SF139">
    <property type="entry name" value="PROTEIN SCARLET"/>
    <property type="match status" value="1"/>
</dbReference>
<dbReference type="InterPro" id="IPR003439">
    <property type="entry name" value="ABC_transporter-like_ATP-bd"/>
</dbReference>
<dbReference type="CDD" id="cd00060">
    <property type="entry name" value="FHA"/>
    <property type="match status" value="1"/>
</dbReference>
<dbReference type="InterPro" id="IPR013525">
    <property type="entry name" value="ABC2_TM"/>
</dbReference>